<gene>
    <name evidence="1" type="ORF">SDC9_207685</name>
</gene>
<protein>
    <submittedName>
        <fullName evidence="1">Uncharacterized protein</fullName>
    </submittedName>
</protein>
<proteinExistence type="predicted"/>
<accession>A0A645JA22</accession>
<comment type="caution">
    <text evidence="1">The sequence shown here is derived from an EMBL/GenBank/DDBJ whole genome shotgun (WGS) entry which is preliminary data.</text>
</comment>
<name>A0A645JA22_9ZZZZ</name>
<dbReference type="Gene3D" id="3.30.420.240">
    <property type="match status" value="1"/>
</dbReference>
<dbReference type="EMBL" id="VSSQ01134595">
    <property type="protein sequence ID" value="MPN59962.1"/>
    <property type="molecule type" value="Genomic_DNA"/>
</dbReference>
<organism evidence="1">
    <name type="scientific">bioreactor metagenome</name>
    <dbReference type="NCBI Taxonomy" id="1076179"/>
    <lineage>
        <taxon>unclassified sequences</taxon>
        <taxon>metagenomes</taxon>
        <taxon>ecological metagenomes</taxon>
    </lineage>
</organism>
<dbReference type="AlphaFoldDB" id="A0A645JA22"/>
<sequence length="79" mass="9085">MRELLSFVRNARGRAEAENGAHDDLVMALAIALYIMPECAERPPEEQTAHVRWTADMWEDYENSDDEGKKYLIAKYGKP</sequence>
<evidence type="ECO:0000313" key="1">
    <source>
        <dbReference type="EMBL" id="MPN59962.1"/>
    </source>
</evidence>
<reference evidence="1" key="1">
    <citation type="submission" date="2019-08" db="EMBL/GenBank/DDBJ databases">
        <authorList>
            <person name="Kucharzyk K."/>
            <person name="Murdoch R.W."/>
            <person name="Higgins S."/>
            <person name="Loffler F."/>
        </authorList>
    </citation>
    <scope>NUCLEOTIDE SEQUENCE</scope>
</reference>